<dbReference type="Gene3D" id="1.10.10.10">
    <property type="entry name" value="Winged helix-like DNA-binding domain superfamily/Winged helix DNA-binding domain"/>
    <property type="match status" value="1"/>
</dbReference>
<dbReference type="GO" id="GO:0003700">
    <property type="term" value="F:DNA-binding transcription factor activity"/>
    <property type="evidence" value="ECO:0007669"/>
    <property type="project" value="InterPro"/>
</dbReference>
<evidence type="ECO:0000313" key="2">
    <source>
        <dbReference type="EMBL" id="TDH34288.1"/>
    </source>
</evidence>
<dbReference type="Pfam" id="PF08241">
    <property type="entry name" value="Methyltransf_11"/>
    <property type="match status" value="1"/>
</dbReference>
<dbReference type="SUPFAM" id="SSF53335">
    <property type="entry name" value="S-adenosyl-L-methionine-dependent methyltransferases"/>
    <property type="match status" value="1"/>
</dbReference>
<dbReference type="InterPro" id="IPR001845">
    <property type="entry name" value="HTH_ArsR_DNA-bd_dom"/>
</dbReference>
<dbReference type="NCBIfam" id="NF033788">
    <property type="entry name" value="HTH_metalloreg"/>
    <property type="match status" value="1"/>
</dbReference>
<dbReference type="Gene3D" id="3.40.50.150">
    <property type="entry name" value="Vaccinia Virus protein VP39"/>
    <property type="match status" value="1"/>
</dbReference>
<dbReference type="InterPro" id="IPR036388">
    <property type="entry name" value="WH-like_DNA-bd_sf"/>
</dbReference>
<dbReference type="PROSITE" id="PS50987">
    <property type="entry name" value="HTH_ARSR_2"/>
    <property type="match status" value="1"/>
</dbReference>
<dbReference type="SMART" id="SM00418">
    <property type="entry name" value="HTH_ARSR"/>
    <property type="match status" value="1"/>
</dbReference>
<sequence>MLSQSPLSLDESVEVLKAAGEPTRLRLIALLAAGDLTVSEMTEILGQSQPRISRHLKLLGEARLVERYQEGAWAYFRLMEDGLRAKLVNHVLEATANSDTVLNRDAERLKAIKQVRADRAQAYFSANAEGWNELRKLHVPEDQVEAEILRLLGRNPFNALLDLGTGTGRMLELLSDKYRRAIGVDASRDMLSIARTQLDEAGINHASVRQGDIYNLPLDNDEFDVITIHQVLHFLQDPAPAITEAARMLAPGGRLMVIDFAPHAHEELRSEHAHARLGFSHESVAEWLVQAGLALEEITDLPPDPQNDGALTVTLWLARDPRLLIARPSILSTGTA</sequence>
<dbReference type="AlphaFoldDB" id="A0A4R5PHB9"/>
<dbReference type="CDD" id="cd02440">
    <property type="entry name" value="AdoMet_MTases"/>
    <property type="match status" value="1"/>
</dbReference>
<dbReference type="RefSeq" id="WP_133285634.1">
    <property type="nucleotide sequence ID" value="NZ_SMSI01000004.1"/>
</dbReference>
<dbReference type="OrthoDB" id="9789575at2"/>
<name>A0A4R5PHB9_9HYPH</name>
<dbReference type="Proteomes" id="UP000295131">
    <property type="component" value="Unassembled WGS sequence"/>
</dbReference>
<dbReference type="InterPro" id="IPR013216">
    <property type="entry name" value="Methyltransf_11"/>
</dbReference>
<accession>A0A4R5PHB9</accession>
<protein>
    <submittedName>
        <fullName evidence="2">Metalloregulator ArsR/SmtB family transcription factor</fullName>
    </submittedName>
</protein>
<dbReference type="InterPro" id="IPR011991">
    <property type="entry name" value="ArsR-like_HTH"/>
</dbReference>
<dbReference type="PRINTS" id="PR00778">
    <property type="entry name" value="HTHARSR"/>
</dbReference>
<evidence type="ECO:0000313" key="3">
    <source>
        <dbReference type="Proteomes" id="UP000295131"/>
    </source>
</evidence>
<dbReference type="InterPro" id="IPR036390">
    <property type="entry name" value="WH_DNA-bd_sf"/>
</dbReference>
<reference evidence="2 3" key="1">
    <citation type="journal article" date="2013" name="Int. J. Syst. Evol. Microbiol.">
        <title>Hoeflea suaedae sp. nov., an endophytic bacterium isolated from the root of the halophyte Suaeda maritima.</title>
        <authorList>
            <person name="Chung E.J."/>
            <person name="Park J.A."/>
            <person name="Pramanik P."/>
            <person name="Bibi F."/>
            <person name="Jeon C.O."/>
            <person name="Chung Y.R."/>
        </authorList>
    </citation>
    <scope>NUCLEOTIDE SEQUENCE [LARGE SCALE GENOMIC DNA]</scope>
    <source>
        <strain evidence="2 3">YC6898</strain>
    </source>
</reference>
<dbReference type="GO" id="GO:0008757">
    <property type="term" value="F:S-adenosylmethionine-dependent methyltransferase activity"/>
    <property type="evidence" value="ECO:0007669"/>
    <property type="project" value="InterPro"/>
</dbReference>
<keyword evidence="3" id="KW-1185">Reference proteome</keyword>
<evidence type="ECO:0000259" key="1">
    <source>
        <dbReference type="PROSITE" id="PS50987"/>
    </source>
</evidence>
<organism evidence="2 3">
    <name type="scientific">Pseudohoeflea suaedae</name>
    <dbReference type="NCBI Taxonomy" id="877384"/>
    <lineage>
        <taxon>Bacteria</taxon>
        <taxon>Pseudomonadati</taxon>
        <taxon>Pseudomonadota</taxon>
        <taxon>Alphaproteobacteria</taxon>
        <taxon>Hyphomicrobiales</taxon>
        <taxon>Rhizobiaceae</taxon>
        <taxon>Pseudohoeflea</taxon>
    </lineage>
</organism>
<proteinExistence type="predicted"/>
<feature type="domain" description="HTH arsR-type" evidence="1">
    <location>
        <begin position="4"/>
        <end position="98"/>
    </location>
</feature>
<dbReference type="InterPro" id="IPR029063">
    <property type="entry name" value="SAM-dependent_MTases_sf"/>
</dbReference>
<gene>
    <name evidence="2" type="ORF">E2A64_16585</name>
</gene>
<dbReference type="CDD" id="cd00090">
    <property type="entry name" value="HTH_ARSR"/>
    <property type="match status" value="1"/>
</dbReference>
<dbReference type="EMBL" id="SMSI01000004">
    <property type="protein sequence ID" value="TDH34288.1"/>
    <property type="molecule type" value="Genomic_DNA"/>
</dbReference>
<comment type="caution">
    <text evidence="2">The sequence shown here is derived from an EMBL/GenBank/DDBJ whole genome shotgun (WGS) entry which is preliminary data.</text>
</comment>
<dbReference type="PANTHER" id="PTHR43861">
    <property type="entry name" value="TRANS-ACONITATE 2-METHYLTRANSFERASE-RELATED"/>
    <property type="match status" value="1"/>
</dbReference>
<dbReference type="Pfam" id="PF01022">
    <property type="entry name" value="HTH_5"/>
    <property type="match status" value="1"/>
</dbReference>
<dbReference type="SUPFAM" id="SSF46785">
    <property type="entry name" value="Winged helix' DNA-binding domain"/>
    <property type="match status" value="1"/>
</dbReference>